<dbReference type="Gene3D" id="1.10.10.60">
    <property type="entry name" value="Homeodomain-like"/>
    <property type="match status" value="1"/>
</dbReference>
<accession>A0A9Q1J1S3</accession>
<feature type="domain" description="Myb/SANT-like DNA-binding" evidence="2">
    <location>
        <begin position="11"/>
        <end position="105"/>
    </location>
</feature>
<feature type="region of interest" description="Disordered" evidence="1">
    <location>
        <begin position="115"/>
        <end position="138"/>
    </location>
</feature>
<evidence type="ECO:0000256" key="1">
    <source>
        <dbReference type="SAM" id="MobiDB-lite"/>
    </source>
</evidence>
<dbReference type="AlphaFoldDB" id="A0A9Q1J1S3"/>
<dbReference type="OrthoDB" id="8933168at2759"/>
<dbReference type="Pfam" id="PF13837">
    <property type="entry name" value="Myb_DNA-bind_4"/>
    <property type="match status" value="1"/>
</dbReference>
<dbReference type="Proteomes" id="UP001152622">
    <property type="component" value="Chromosome 4"/>
</dbReference>
<keyword evidence="4" id="KW-1185">Reference proteome</keyword>
<evidence type="ECO:0000313" key="4">
    <source>
        <dbReference type="Proteomes" id="UP001152622"/>
    </source>
</evidence>
<protein>
    <recommendedName>
        <fullName evidence="2">Myb/SANT-like DNA-binding domain-containing protein</fullName>
    </recommendedName>
</protein>
<evidence type="ECO:0000259" key="2">
    <source>
        <dbReference type="Pfam" id="PF13837"/>
    </source>
</evidence>
<reference evidence="3" key="1">
    <citation type="journal article" date="2023" name="Science">
        <title>Genome structures resolve the early diversification of teleost fishes.</title>
        <authorList>
            <person name="Parey E."/>
            <person name="Louis A."/>
            <person name="Montfort J."/>
            <person name="Bouchez O."/>
            <person name="Roques C."/>
            <person name="Iampietro C."/>
            <person name="Lluch J."/>
            <person name="Castinel A."/>
            <person name="Donnadieu C."/>
            <person name="Desvignes T."/>
            <person name="Floi Bucao C."/>
            <person name="Jouanno E."/>
            <person name="Wen M."/>
            <person name="Mejri S."/>
            <person name="Dirks R."/>
            <person name="Jansen H."/>
            <person name="Henkel C."/>
            <person name="Chen W.J."/>
            <person name="Zahm M."/>
            <person name="Cabau C."/>
            <person name="Klopp C."/>
            <person name="Thompson A.W."/>
            <person name="Robinson-Rechavi M."/>
            <person name="Braasch I."/>
            <person name="Lecointre G."/>
            <person name="Bobe J."/>
            <person name="Postlethwait J.H."/>
            <person name="Berthelot C."/>
            <person name="Roest Crollius H."/>
            <person name="Guiguen Y."/>
        </authorList>
    </citation>
    <scope>NUCLEOTIDE SEQUENCE</scope>
    <source>
        <strain evidence="3">WJC10195</strain>
    </source>
</reference>
<dbReference type="EMBL" id="JAINUF010000004">
    <property type="protein sequence ID" value="KAJ8364862.1"/>
    <property type="molecule type" value="Genomic_DNA"/>
</dbReference>
<organism evidence="3 4">
    <name type="scientific">Synaphobranchus kaupii</name>
    <name type="common">Kaup's arrowtooth eel</name>
    <dbReference type="NCBI Taxonomy" id="118154"/>
    <lineage>
        <taxon>Eukaryota</taxon>
        <taxon>Metazoa</taxon>
        <taxon>Chordata</taxon>
        <taxon>Craniata</taxon>
        <taxon>Vertebrata</taxon>
        <taxon>Euteleostomi</taxon>
        <taxon>Actinopterygii</taxon>
        <taxon>Neopterygii</taxon>
        <taxon>Teleostei</taxon>
        <taxon>Anguilliformes</taxon>
        <taxon>Synaphobranchidae</taxon>
        <taxon>Synaphobranchus</taxon>
    </lineage>
</organism>
<evidence type="ECO:0000313" key="3">
    <source>
        <dbReference type="EMBL" id="KAJ8364862.1"/>
    </source>
</evidence>
<dbReference type="InterPro" id="IPR044822">
    <property type="entry name" value="Myb_DNA-bind_4"/>
</dbReference>
<name>A0A9Q1J1S3_SYNKA</name>
<comment type="caution">
    <text evidence="3">The sequence shown here is derived from an EMBL/GenBank/DDBJ whole genome shotgun (WGS) entry which is preliminary data.</text>
</comment>
<sequence>MADESSDLVFKWSKENTGRLIKLRSKYDTLFTGQKNTANHGWRVVLEEMELTALVTPLQTKKTKKKWDNLKRKYKDCKYPGSGEGTENGKPTAATWPWFALMDEILGQRPLWKGQSRDKQHSGYHHISNPKADVVKRL</sequence>
<proteinExistence type="predicted"/>
<gene>
    <name evidence="3" type="ORF">SKAU_G00136930</name>
</gene>